<dbReference type="Proteomes" id="UP001349262">
    <property type="component" value="Unassembled WGS sequence"/>
</dbReference>
<dbReference type="InterPro" id="IPR053737">
    <property type="entry name" value="Type_II_TA_Toxin"/>
</dbReference>
<evidence type="ECO:0000313" key="3">
    <source>
        <dbReference type="Proteomes" id="UP001349262"/>
    </source>
</evidence>
<dbReference type="PANTHER" id="PTHR39426">
    <property type="entry name" value="HOMOLOGY TO DEATH-ON-CURING PROTEIN OF PHAGE P1"/>
    <property type="match status" value="1"/>
</dbReference>
<feature type="domain" description="Fido" evidence="1">
    <location>
        <begin position="15"/>
        <end position="131"/>
    </location>
</feature>
<dbReference type="Gene3D" id="1.20.120.1870">
    <property type="entry name" value="Fic/DOC protein, Fido domain"/>
    <property type="match status" value="1"/>
</dbReference>
<organism evidence="2 3">
    <name type="scientific">Methylobacterium radiotolerans</name>
    <dbReference type="NCBI Taxonomy" id="31998"/>
    <lineage>
        <taxon>Bacteria</taxon>
        <taxon>Pseudomonadati</taxon>
        <taxon>Pseudomonadota</taxon>
        <taxon>Alphaproteobacteria</taxon>
        <taxon>Hyphomicrobiales</taxon>
        <taxon>Methylobacteriaceae</taxon>
        <taxon>Methylobacterium</taxon>
    </lineage>
</organism>
<comment type="caution">
    <text evidence="2">The sequence shown here is derived from an EMBL/GenBank/DDBJ whole genome shotgun (WGS) entry which is preliminary data.</text>
</comment>
<dbReference type="Pfam" id="PF02661">
    <property type="entry name" value="Fic"/>
    <property type="match status" value="1"/>
</dbReference>
<dbReference type="NCBIfam" id="TIGR01550">
    <property type="entry name" value="DOC_P1"/>
    <property type="match status" value="1"/>
</dbReference>
<proteinExistence type="predicted"/>
<evidence type="ECO:0000259" key="1">
    <source>
        <dbReference type="PROSITE" id="PS51459"/>
    </source>
</evidence>
<gene>
    <name evidence="2" type="ORF">MRSR164_19085</name>
</gene>
<dbReference type="InterPro" id="IPR006440">
    <property type="entry name" value="Doc"/>
</dbReference>
<protein>
    <submittedName>
        <fullName evidence="2">Type II toxin-antitoxin system death-on-curing family toxin</fullName>
    </submittedName>
</protein>
<reference evidence="2 3" key="1">
    <citation type="journal article" date="2012" name="Genet. Mol. Biol.">
        <title>Analysis of 16S rRNA and mxaF genes revealing insights into Methylobacterium niche-specific plant association.</title>
        <authorList>
            <person name="Dourado M.N."/>
            <person name="Andreote F.D."/>
            <person name="Dini-Andreote F."/>
            <person name="Conti R."/>
            <person name="Araujo J.M."/>
            <person name="Araujo W.L."/>
        </authorList>
    </citation>
    <scope>NUCLEOTIDE SEQUENCE [LARGE SCALE GENOMIC DNA]</scope>
    <source>
        <strain evidence="2 3">SR1.6/4</strain>
    </source>
</reference>
<dbReference type="PIRSF" id="PIRSF018297">
    <property type="entry name" value="Doc"/>
    <property type="match status" value="1"/>
</dbReference>
<dbReference type="EMBL" id="MLBY01000005">
    <property type="protein sequence ID" value="MEE7458806.1"/>
    <property type="molecule type" value="Genomic_DNA"/>
</dbReference>
<dbReference type="PANTHER" id="PTHR39426:SF1">
    <property type="entry name" value="HOMOLOGY TO DEATH-ON-CURING PROTEIN OF PHAGE P1"/>
    <property type="match status" value="1"/>
</dbReference>
<name>A0ABU7TE24_9HYPH</name>
<evidence type="ECO:0000313" key="2">
    <source>
        <dbReference type="EMBL" id="MEE7458806.1"/>
    </source>
</evidence>
<dbReference type="SUPFAM" id="SSF140931">
    <property type="entry name" value="Fic-like"/>
    <property type="match status" value="1"/>
</dbReference>
<dbReference type="InterPro" id="IPR003812">
    <property type="entry name" value="Fido"/>
</dbReference>
<accession>A0ABU7TE24</accession>
<dbReference type="InterPro" id="IPR036597">
    <property type="entry name" value="Fido-like_dom_sf"/>
</dbReference>
<sequence>MSDDAADTADDPEWLTVEDIKNAHARQLRIFGGAPGIRDRGALESAVGRPINRWRYEGSELADLAAAYAFGIVRNHPFTDGNKRAGFMAMLGFLLLNDVPFEPDPAEATAIIFGLSAGEIDEAGLTRWIRDNWPTT</sequence>
<dbReference type="PROSITE" id="PS51459">
    <property type="entry name" value="FIDO"/>
    <property type="match status" value="1"/>
</dbReference>
<keyword evidence="3" id="KW-1185">Reference proteome</keyword>